<sequence length="316" mass="32952">MVNGLNLAFQFLDSFAFVVLAAAGLAVIFGIMGVINLAHGEFILFGAYATTKSVTDLGLPLPAAMVVGSLLTAGFGVIVERTIISGFVPNWIGQRTVGRDLIEPLYDRLADSMVATFGLSLVMVQSARILFGNSIDTVGTPFGNVAYGEFSYSTYRLVLAGVAIGVLVAAYYLFTRTTFGTRVRATMQDEQTAKALGIDTGRTYMLTFGIGSGLAGLTGALFAPVLSMQPTLGDQFLIEAFVAVVVGGPSVVLGTALSGGVLGAVSATVTNLTDSTTFGRIALLIAAILALRFLPGGITGLIERVRARRQEATDGD</sequence>
<evidence type="ECO:0000256" key="5">
    <source>
        <dbReference type="ARBA" id="ARBA00022970"/>
    </source>
</evidence>
<feature type="transmembrane region" description="Helical" evidence="9">
    <location>
        <begin position="157"/>
        <end position="174"/>
    </location>
</feature>
<comment type="similarity">
    <text evidence="8">Belongs to the binding-protein-dependent transport system permease family. LivHM subfamily.</text>
</comment>
<dbReference type="RefSeq" id="WP_179920960.1">
    <property type="nucleotide sequence ID" value="NZ_CP058909.1"/>
</dbReference>
<dbReference type="AlphaFoldDB" id="A0A7D5T2H1"/>
<keyword evidence="6 9" id="KW-1133">Transmembrane helix</keyword>
<comment type="subcellular location">
    <subcellularLocation>
        <location evidence="1">Cell membrane</location>
        <topology evidence="1">Multi-pass membrane protein</topology>
    </subcellularLocation>
</comment>
<dbReference type="OrthoDB" id="43815at2157"/>
<accession>A0A7D5T2H1</accession>
<dbReference type="InterPro" id="IPR001851">
    <property type="entry name" value="ABC_transp_permease"/>
</dbReference>
<keyword evidence="7 9" id="KW-0472">Membrane</keyword>
<dbReference type="GO" id="GO:0006865">
    <property type="term" value="P:amino acid transport"/>
    <property type="evidence" value="ECO:0007669"/>
    <property type="project" value="UniProtKB-KW"/>
</dbReference>
<keyword evidence="2" id="KW-0813">Transport</keyword>
<evidence type="ECO:0000256" key="6">
    <source>
        <dbReference type="ARBA" id="ARBA00022989"/>
    </source>
</evidence>
<dbReference type="GO" id="GO:0022857">
    <property type="term" value="F:transmembrane transporter activity"/>
    <property type="evidence" value="ECO:0007669"/>
    <property type="project" value="InterPro"/>
</dbReference>
<dbReference type="PANTHER" id="PTHR11795">
    <property type="entry name" value="BRANCHED-CHAIN AMINO ACID TRANSPORT SYSTEM PERMEASE PROTEIN LIVH"/>
    <property type="match status" value="1"/>
</dbReference>
<feature type="transmembrane region" description="Helical" evidence="9">
    <location>
        <begin position="59"/>
        <end position="79"/>
    </location>
</feature>
<evidence type="ECO:0000313" key="11">
    <source>
        <dbReference type="Proteomes" id="UP000509346"/>
    </source>
</evidence>
<evidence type="ECO:0000256" key="8">
    <source>
        <dbReference type="ARBA" id="ARBA00037998"/>
    </source>
</evidence>
<proteinExistence type="inferred from homology"/>
<dbReference type="InterPro" id="IPR052157">
    <property type="entry name" value="BCAA_transport_permease"/>
</dbReference>
<dbReference type="Pfam" id="PF02653">
    <property type="entry name" value="BPD_transp_2"/>
    <property type="match status" value="1"/>
</dbReference>
<dbReference type="EMBL" id="CP058909">
    <property type="protein sequence ID" value="QLH81151.1"/>
    <property type="molecule type" value="Genomic_DNA"/>
</dbReference>
<reference evidence="10 11" key="1">
    <citation type="submission" date="2020-07" db="EMBL/GenBank/DDBJ databases">
        <title>Halosimplex litoreum sp. nov. and Halosimplex rubrum sp. nov., isolated from different salt environments.</title>
        <authorList>
            <person name="Cui H."/>
        </authorList>
    </citation>
    <scope>NUCLEOTIDE SEQUENCE [LARGE SCALE GENOMIC DNA]</scope>
    <source>
        <strain evidence="10 11">R2</strain>
    </source>
</reference>
<organism evidence="10 11">
    <name type="scientific">Halosimplex pelagicum</name>
    <dbReference type="NCBI Taxonomy" id="869886"/>
    <lineage>
        <taxon>Archaea</taxon>
        <taxon>Methanobacteriati</taxon>
        <taxon>Methanobacteriota</taxon>
        <taxon>Stenosarchaea group</taxon>
        <taxon>Halobacteria</taxon>
        <taxon>Halobacteriales</taxon>
        <taxon>Haloarculaceae</taxon>
        <taxon>Halosimplex</taxon>
    </lineage>
</organism>
<dbReference type="PANTHER" id="PTHR11795:SF447">
    <property type="entry name" value="ABC TRANSPORTER PERMEASE PROTEIN"/>
    <property type="match status" value="1"/>
</dbReference>
<keyword evidence="5" id="KW-0029">Amino-acid transport</keyword>
<evidence type="ECO:0000256" key="2">
    <source>
        <dbReference type="ARBA" id="ARBA00022448"/>
    </source>
</evidence>
<keyword evidence="3" id="KW-1003">Cell membrane</keyword>
<feature type="transmembrane region" description="Helical" evidence="9">
    <location>
        <begin position="281"/>
        <end position="302"/>
    </location>
</feature>
<evidence type="ECO:0000256" key="7">
    <source>
        <dbReference type="ARBA" id="ARBA00023136"/>
    </source>
</evidence>
<evidence type="ECO:0000256" key="3">
    <source>
        <dbReference type="ARBA" id="ARBA00022475"/>
    </source>
</evidence>
<feature type="transmembrane region" description="Helical" evidence="9">
    <location>
        <begin position="12"/>
        <end position="39"/>
    </location>
</feature>
<dbReference type="GeneID" id="56082048"/>
<dbReference type="NCBIfam" id="TIGR03622">
    <property type="entry name" value="urea_t_UrtB_arc"/>
    <property type="match status" value="1"/>
</dbReference>
<feature type="transmembrane region" description="Helical" evidence="9">
    <location>
        <begin position="204"/>
        <end position="226"/>
    </location>
</feature>
<dbReference type="KEGG" id="hpel:HZS54_05625"/>
<evidence type="ECO:0000256" key="1">
    <source>
        <dbReference type="ARBA" id="ARBA00004651"/>
    </source>
</evidence>
<keyword evidence="11" id="KW-1185">Reference proteome</keyword>
<dbReference type="InterPro" id="IPR019924">
    <property type="entry name" value="ABC_UrtB_arc"/>
</dbReference>
<evidence type="ECO:0000313" key="10">
    <source>
        <dbReference type="EMBL" id="QLH81151.1"/>
    </source>
</evidence>
<keyword evidence="4 9" id="KW-0812">Transmembrane</keyword>
<dbReference type="GO" id="GO:0005886">
    <property type="term" value="C:plasma membrane"/>
    <property type="evidence" value="ECO:0007669"/>
    <property type="project" value="UniProtKB-SubCell"/>
</dbReference>
<evidence type="ECO:0000256" key="4">
    <source>
        <dbReference type="ARBA" id="ARBA00022692"/>
    </source>
</evidence>
<feature type="transmembrane region" description="Helical" evidence="9">
    <location>
        <begin position="238"/>
        <end position="261"/>
    </location>
</feature>
<protein>
    <submittedName>
        <fullName evidence="10">Urea ABC transporter, permease protein UrtB</fullName>
    </submittedName>
</protein>
<dbReference type="CDD" id="cd06582">
    <property type="entry name" value="TM_PBP1_LivH_like"/>
    <property type="match status" value="1"/>
</dbReference>
<name>A0A7D5T2H1_9EURY</name>
<gene>
    <name evidence="10" type="primary">urtB</name>
    <name evidence="10" type="ORF">HZS54_05625</name>
</gene>
<dbReference type="Proteomes" id="UP000509346">
    <property type="component" value="Chromosome"/>
</dbReference>
<evidence type="ECO:0000256" key="9">
    <source>
        <dbReference type="SAM" id="Phobius"/>
    </source>
</evidence>